<dbReference type="PANTHER" id="PTHR36450:SF1">
    <property type="entry name" value="THIOREDOXIN"/>
    <property type="match status" value="1"/>
</dbReference>
<dbReference type="PANTHER" id="PTHR36450">
    <property type="entry name" value="THIOREDOXIN"/>
    <property type="match status" value="1"/>
</dbReference>
<evidence type="ECO:0000313" key="2">
    <source>
        <dbReference type="EMBL" id="UWX05725.1"/>
    </source>
</evidence>
<proteinExistence type="predicted"/>
<dbReference type="Proteomes" id="UP001058120">
    <property type="component" value="Chromosome"/>
</dbReference>
<dbReference type="NCBIfam" id="TIGR00412">
    <property type="entry name" value="redox_disulf_2"/>
    <property type="match status" value="1"/>
</dbReference>
<sequence length="110" mass="11623">MFFFGKKNKAVDNSANNSAGSGNELAKGGNVTVSSIKVLGAGCSSCHTQFENAKQAVQNMGLVVEVDYVTDLQKIMEYGVLSTPAIVIDENVVAMGNILSPADIEKLLQK</sequence>
<evidence type="ECO:0000259" key="1">
    <source>
        <dbReference type="Pfam" id="PF13192"/>
    </source>
</evidence>
<dbReference type="Gene3D" id="3.40.30.10">
    <property type="entry name" value="Glutaredoxin"/>
    <property type="match status" value="1"/>
</dbReference>
<feature type="domain" description="Thioredoxin-like fold" evidence="1">
    <location>
        <begin position="35"/>
        <end position="109"/>
    </location>
</feature>
<dbReference type="EMBL" id="CP065938">
    <property type="protein sequence ID" value="UWX05725.1"/>
    <property type="molecule type" value="Genomic_DNA"/>
</dbReference>
<dbReference type="InterPro" id="IPR012336">
    <property type="entry name" value="Thioredoxin-like_fold"/>
</dbReference>
<evidence type="ECO:0000313" key="3">
    <source>
        <dbReference type="Proteomes" id="UP001058120"/>
    </source>
</evidence>
<protein>
    <submittedName>
        <fullName evidence="2">TM0996/MTH895 family glutaredoxin-like protein</fullName>
    </submittedName>
</protein>
<keyword evidence="3" id="KW-1185">Reference proteome</keyword>
<organism evidence="2 3">
    <name type="scientific">Taurinivorans muris</name>
    <dbReference type="NCBI Taxonomy" id="2787751"/>
    <lineage>
        <taxon>Bacteria</taxon>
        <taxon>Pseudomonadati</taxon>
        <taxon>Thermodesulfobacteriota</taxon>
        <taxon>Desulfovibrionia</taxon>
        <taxon>Desulfovibrionales</taxon>
        <taxon>Desulfovibrionaceae</taxon>
        <taxon>Taurinivorans</taxon>
    </lineage>
</organism>
<dbReference type="RefSeq" id="WP_334315308.1">
    <property type="nucleotide sequence ID" value="NZ_CP065938.1"/>
</dbReference>
<dbReference type="SUPFAM" id="SSF52833">
    <property type="entry name" value="Thioredoxin-like"/>
    <property type="match status" value="1"/>
</dbReference>
<reference evidence="2" key="1">
    <citation type="submission" date="2020-12" db="EMBL/GenBank/DDBJ databases">
        <title>Taurinivorans muris gen. nov., sp. nov., fundamental and realized metabolic niche of a ubiquitous sulfidogenic bacterium in the murine intestine.</title>
        <authorList>
            <person name="Ye H."/>
            <person name="Hanson B.T."/>
            <person name="Loy A."/>
        </authorList>
    </citation>
    <scope>NUCLEOTIDE SEQUENCE</scope>
    <source>
        <strain evidence="2">LT0009</strain>
    </source>
</reference>
<name>A0ABY5Y0Z3_9BACT</name>
<accession>A0ABY5Y0Z3</accession>
<dbReference type="Pfam" id="PF13192">
    <property type="entry name" value="Thioredoxin_3"/>
    <property type="match status" value="1"/>
</dbReference>
<dbReference type="InterPro" id="IPR005243">
    <property type="entry name" value="THIRX-like_proc"/>
</dbReference>
<gene>
    <name evidence="2" type="ORF">JBF11_09890</name>
</gene>
<dbReference type="InterPro" id="IPR036249">
    <property type="entry name" value="Thioredoxin-like_sf"/>
</dbReference>